<dbReference type="InterPro" id="IPR013830">
    <property type="entry name" value="SGNH_hydro"/>
</dbReference>
<keyword evidence="3" id="KW-1185">Reference proteome</keyword>
<dbReference type="Gene3D" id="2.60.120.260">
    <property type="entry name" value="Galactose-binding domain-like"/>
    <property type="match status" value="1"/>
</dbReference>
<comment type="caution">
    <text evidence="2">The sequence shown here is derived from an EMBL/GenBank/DDBJ whole genome shotgun (WGS) entry which is preliminary data.</text>
</comment>
<evidence type="ECO:0000313" key="2">
    <source>
        <dbReference type="EMBL" id="MCM2579508.1"/>
    </source>
</evidence>
<dbReference type="RefSeq" id="WP_251417398.1">
    <property type="nucleotide sequence ID" value="NZ_JAMQGM010000041.1"/>
</dbReference>
<name>A0ABT0XAG0_9ACTN</name>
<evidence type="ECO:0000313" key="3">
    <source>
        <dbReference type="Proteomes" id="UP001167160"/>
    </source>
</evidence>
<evidence type="ECO:0000259" key="1">
    <source>
        <dbReference type="Pfam" id="PF13472"/>
    </source>
</evidence>
<dbReference type="InterPro" id="IPR036514">
    <property type="entry name" value="SGNH_hydro_sf"/>
</dbReference>
<dbReference type="SUPFAM" id="SSF52266">
    <property type="entry name" value="SGNH hydrolase"/>
    <property type="match status" value="1"/>
</dbReference>
<dbReference type="Gene3D" id="3.40.50.1110">
    <property type="entry name" value="SGNH hydrolase"/>
    <property type="match status" value="1"/>
</dbReference>
<accession>A0ABT0XAG0</accession>
<protein>
    <submittedName>
        <fullName evidence="2">GDSL-type esterase/lipase family protein</fullName>
    </submittedName>
</protein>
<proteinExistence type="predicted"/>
<sequence length="342" mass="36228">MSGDWQDPAPYLRGLSWWYEGRPVRADPDDRLRLPLDMWERAALPAGVRLELTADAGARLEVRYRAGEPGPAEALRVAEPVFEAWRGDVPLDRVPAVVGEDETVRLTLPPGLGPVTVHLPESLSPVVLGVRGSGAVAPAPPRPRWVVHGDSITEGWLATRPALSWPSVVGRTLGLDTVNLGYAGSAHGEAACAEQIAALPCDLITLAFGTNCWSGVPASAALLYETTRTFLDLVRQGRPGTPLLVVSPPLRPEAEDVPNRLGATLGRLRDAQESAVLERAAAGDRHLALLPGLRLLGPEHLADGLHPNDDGHATLAAAVADALRMAVTPPSAGGGRRRLRAG</sequence>
<dbReference type="EMBL" id="JAMQGM010000041">
    <property type="protein sequence ID" value="MCM2579508.1"/>
    <property type="molecule type" value="Genomic_DNA"/>
</dbReference>
<organism evidence="2 3">
    <name type="scientific">Streptomyces meridianus</name>
    <dbReference type="NCBI Taxonomy" id="2938945"/>
    <lineage>
        <taxon>Bacteria</taxon>
        <taxon>Bacillati</taxon>
        <taxon>Actinomycetota</taxon>
        <taxon>Actinomycetes</taxon>
        <taxon>Kitasatosporales</taxon>
        <taxon>Streptomycetaceae</taxon>
        <taxon>Streptomyces</taxon>
    </lineage>
</organism>
<reference evidence="2" key="1">
    <citation type="journal article" date="2023" name="Int. J. Syst. Evol. Microbiol.">
        <title>Streptomyces meridianus sp. nov. isolated from brackish water of the Tagus estuary in Alcochete, Portugal.</title>
        <authorList>
            <person name="Santos J.D.N."/>
            <person name="Klimek D."/>
            <person name="Calusinska M."/>
            <person name="Lobo Da Cunha A."/>
            <person name="Catita J."/>
            <person name="Goncalves H."/>
            <person name="Gonzalez I."/>
            <person name="Reyes F."/>
            <person name="Lage O.M."/>
        </authorList>
    </citation>
    <scope>NUCLEOTIDE SEQUENCE</scope>
    <source>
        <strain evidence="2">MTZ3.1</strain>
    </source>
</reference>
<feature type="domain" description="SGNH hydrolase-type esterase" evidence="1">
    <location>
        <begin position="148"/>
        <end position="313"/>
    </location>
</feature>
<dbReference type="Pfam" id="PF13472">
    <property type="entry name" value="Lipase_GDSL_2"/>
    <property type="match status" value="1"/>
</dbReference>
<dbReference type="Proteomes" id="UP001167160">
    <property type="component" value="Unassembled WGS sequence"/>
</dbReference>
<gene>
    <name evidence="2" type="ORF">M1E25_19515</name>
</gene>